<dbReference type="PRINTS" id="PR00943">
    <property type="entry name" value="CUATPASE"/>
</dbReference>
<protein>
    <recommendedName>
        <fullName evidence="19">Probable copper-exporting P-type ATPase V</fullName>
        <ecNumber evidence="3">7.2.2.8</ecNumber>
    </recommendedName>
    <alternativeName>
        <fullName evidence="16">Cu(+)-exporting ATPase</fullName>
    </alternativeName>
</protein>
<dbReference type="InterPro" id="IPR001757">
    <property type="entry name" value="P_typ_ATPase"/>
</dbReference>
<dbReference type="GO" id="GO:0043682">
    <property type="term" value="F:P-type divalent copper transporter activity"/>
    <property type="evidence" value="ECO:0007669"/>
    <property type="project" value="TreeGrafter"/>
</dbReference>
<feature type="domain" description="TRASH" evidence="21">
    <location>
        <begin position="64"/>
        <end position="101"/>
    </location>
</feature>
<feature type="transmembrane region" description="Helical" evidence="20">
    <location>
        <begin position="715"/>
        <end position="732"/>
    </location>
</feature>
<evidence type="ECO:0000256" key="5">
    <source>
        <dbReference type="ARBA" id="ARBA00022475"/>
    </source>
</evidence>
<evidence type="ECO:0000256" key="10">
    <source>
        <dbReference type="ARBA" id="ARBA00022840"/>
    </source>
</evidence>
<dbReference type="FunFam" id="3.40.50.1000:FF:000144">
    <property type="entry name" value="copper-transporting ATPase 1 isoform X2"/>
    <property type="match status" value="1"/>
</dbReference>
<dbReference type="GO" id="GO:0016491">
    <property type="term" value="F:oxidoreductase activity"/>
    <property type="evidence" value="ECO:0007669"/>
    <property type="project" value="InterPro"/>
</dbReference>
<evidence type="ECO:0000256" key="12">
    <source>
        <dbReference type="ARBA" id="ARBA00022989"/>
    </source>
</evidence>
<dbReference type="Pfam" id="PF04945">
    <property type="entry name" value="YHS"/>
    <property type="match status" value="2"/>
</dbReference>
<dbReference type="GO" id="GO:0005886">
    <property type="term" value="C:plasma membrane"/>
    <property type="evidence" value="ECO:0007669"/>
    <property type="project" value="UniProtKB-SubCell"/>
</dbReference>
<dbReference type="EC" id="7.2.2.8" evidence="3"/>
<dbReference type="InterPro" id="IPR023298">
    <property type="entry name" value="ATPase_P-typ_TM_dom_sf"/>
</dbReference>
<dbReference type="FunFam" id="2.70.150.10:FF:000020">
    <property type="entry name" value="Copper-exporting P-type ATPase A"/>
    <property type="match status" value="1"/>
</dbReference>
<evidence type="ECO:0000256" key="18">
    <source>
        <dbReference type="ARBA" id="ARBA00057500"/>
    </source>
</evidence>
<dbReference type="InterPro" id="IPR023214">
    <property type="entry name" value="HAD_sf"/>
</dbReference>
<dbReference type="Gene3D" id="3.40.1110.10">
    <property type="entry name" value="Calcium-transporting ATPase, cytoplasmic domain N"/>
    <property type="match status" value="2"/>
</dbReference>
<dbReference type="InterPro" id="IPR059000">
    <property type="entry name" value="ATPase_P-type_domA"/>
</dbReference>
<dbReference type="SUPFAM" id="SSF81653">
    <property type="entry name" value="Calcium ATPase, transduction domain A"/>
    <property type="match status" value="1"/>
</dbReference>
<dbReference type="SFLD" id="SFLDS00003">
    <property type="entry name" value="Haloacid_Dehalogenase"/>
    <property type="match status" value="1"/>
</dbReference>
<keyword evidence="12 20" id="KW-1133">Transmembrane helix</keyword>
<dbReference type="GO" id="GO:0005524">
    <property type="term" value="F:ATP binding"/>
    <property type="evidence" value="ECO:0007669"/>
    <property type="project" value="UniProtKB-UniRule"/>
</dbReference>
<dbReference type="SFLD" id="SFLDG00002">
    <property type="entry name" value="C1.7:_P-type_atpase_like"/>
    <property type="match status" value="1"/>
</dbReference>
<dbReference type="InterPro" id="IPR027256">
    <property type="entry name" value="P-typ_ATPase_IB"/>
</dbReference>
<evidence type="ECO:0000256" key="7">
    <source>
        <dbReference type="ARBA" id="ARBA00022723"/>
    </source>
</evidence>
<dbReference type="PANTHER" id="PTHR43520">
    <property type="entry name" value="ATP7, ISOFORM B"/>
    <property type="match status" value="1"/>
</dbReference>
<dbReference type="InterPro" id="IPR023299">
    <property type="entry name" value="ATPase_P-typ_cyto_dom_N"/>
</dbReference>
<dbReference type="AlphaFoldDB" id="A0A6V8PGZ4"/>
<dbReference type="InterPro" id="IPR008250">
    <property type="entry name" value="ATPase_P-typ_transduc_dom_A_sf"/>
</dbReference>
<feature type="transmembrane region" description="Helical" evidence="20">
    <location>
        <begin position="113"/>
        <end position="146"/>
    </location>
</feature>
<dbReference type="Pfam" id="PF00122">
    <property type="entry name" value="E1-E2_ATPase"/>
    <property type="match status" value="1"/>
</dbReference>
<feature type="domain" description="TRASH" evidence="21">
    <location>
        <begin position="4"/>
        <end position="42"/>
    </location>
</feature>
<gene>
    <name evidence="22" type="ORF">HKBW3S42_00218</name>
</gene>
<evidence type="ECO:0000313" key="22">
    <source>
        <dbReference type="EMBL" id="GFP31912.1"/>
    </source>
</evidence>
<evidence type="ECO:0000256" key="2">
    <source>
        <dbReference type="ARBA" id="ARBA00006024"/>
    </source>
</evidence>
<sequence length="766" mass="81891">MPKDPVCGMDVAEEEAAATSVYNGTIYYFCAVGCKEKFDADPAAILKSARRRVPMPGAQGMAKDPICGMVVDKATALKTEIAGRTYYFCSESCKRTFESPEQELKSLKRRVTIALTGVVILAILRAGVFLGLAGGAMLVTWAPIAWLPWFTWGVWMMILVTPVQFIGGWSFYKGAFQAIKSRSINMDFLIALGTSVAYFFSVAVVFFPWVLPVPVAEREVYFEVSAVIIAFVLLGKYMEEIIKKRSSAAVRKLMDLRPATARVIRGGQEVEVPAEFIMVGETVAVRPGEKIPTDGEVIEGSSAIDEAMVTGESLPVEKQPGDLVIGGTLNKHGAFKFRATRVGAETTLNQIIKLVEEAQTSTAPIQRIADRVTAYFVPGVVGIAVLSLVGWWLAGNFPLGLLSFIAVLIISCPCALGIATPAALMVGVGKGAEAGILIRGAEYLERAQKLTTVVFDKTGTLTRGEPSVTDVMPLTSGLTADELLRWAAAAEKGSEHPLGQAIVRHTQMRLLSIPDPEHFEAVAGQGVCVQVQGRVVLLGNRRLMSAHGIPLDAATEARIVQLEEAGKTAMLLSMDGVLAGIIAVADTLKEHAAEAVVMLRRERIEVVMLTGDNERTARAIARQVGIEKVIANVLPGDKAKEIQKLKDAGQVVAMVGDGINDAPALATADIGIAIGSGSDVAKETGGIILIKDEVRDVVTSIRLSRATMRKIKQNLFWAFFYNASAIPVAAFGLLNPMIAAAAMALSSLSVVVNSALLKRLRVGIAS</sequence>
<feature type="transmembrane region" description="Helical" evidence="20">
    <location>
        <begin position="400"/>
        <end position="429"/>
    </location>
</feature>
<evidence type="ECO:0000256" key="3">
    <source>
        <dbReference type="ARBA" id="ARBA00012517"/>
    </source>
</evidence>
<dbReference type="Proteomes" id="UP000568877">
    <property type="component" value="Unassembled WGS sequence"/>
</dbReference>
<feature type="transmembrane region" description="Helical" evidence="20">
    <location>
        <begin position="738"/>
        <end position="757"/>
    </location>
</feature>
<evidence type="ECO:0000256" key="1">
    <source>
        <dbReference type="ARBA" id="ARBA00004651"/>
    </source>
</evidence>
<keyword evidence="5 20" id="KW-1003">Cell membrane</keyword>
<keyword evidence="13" id="KW-0186">Copper</keyword>
<dbReference type="PROSITE" id="PS00154">
    <property type="entry name" value="ATPASE_E1_E2"/>
    <property type="match status" value="1"/>
</dbReference>
<keyword evidence="8 20" id="KW-0547">Nucleotide-binding</keyword>
<accession>A0A6V8PGZ4</accession>
<dbReference type="InterPro" id="IPR036412">
    <property type="entry name" value="HAD-like_sf"/>
</dbReference>
<dbReference type="SUPFAM" id="SSF56784">
    <property type="entry name" value="HAD-like"/>
    <property type="match status" value="1"/>
</dbReference>
<comment type="subcellular location">
    <subcellularLocation>
        <location evidence="1">Cell membrane</location>
        <topology evidence="1">Multi-pass membrane protein</topology>
    </subcellularLocation>
</comment>
<keyword evidence="7 20" id="KW-0479">Metal-binding</keyword>
<dbReference type="Gene3D" id="3.40.50.1000">
    <property type="entry name" value="HAD superfamily/HAD-like"/>
    <property type="match status" value="1"/>
</dbReference>
<dbReference type="NCBIfam" id="TIGR01494">
    <property type="entry name" value="ATPase_P-type"/>
    <property type="match status" value="1"/>
</dbReference>
<dbReference type="InterPro" id="IPR007029">
    <property type="entry name" value="YHS_dom"/>
</dbReference>
<feature type="transmembrane region" description="Helical" evidence="20">
    <location>
        <begin position="372"/>
        <end position="394"/>
    </location>
</feature>
<proteinExistence type="inferred from homology"/>
<keyword evidence="10 20" id="KW-0067">ATP-binding</keyword>
<evidence type="ECO:0000256" key="4">
    <source>
        <dbReference type="ARBA" id="ARBA00022448"/>
    </source>
</evidence>
<comment type="similarity">
    <text evidence="2 20">Belongs to the cation transport ATPase (P-type) (TC 3.A.3) family. Type IB subfamily.</text>
</comment>
<dbReference type="GO" id="GO:0055070">
    <property type="term" value="P:copper ion homeostasis"/>
    <property type="evidence" value="ECO:0007669"/>
    <property type="project" value="TreeGrafter"/>
</dbReference>
<dbReference type="NCBIfam" id="TIGR01511">
    <property type="entry name" value="ATPase-IB1_Cu"/>
    <property type="match status" value="1"/>
</dbReference>
<feature type="transmembrane region" description="Helical" evidence="20">
    <location>
        <begin position="152"/>
        <end position="172"/>
    </location>
</feature>
<comment type="function">
    <text evidence="18">Necessary for copper homeostasis and likely functions as a copper exporter. Also required for full virulence.</text>
</comment>
<dbReference type="InterPro" id="IPR011017">
    <property type="entry name" value="TRASH_dom"/>
</dbReference>
<keyword evidence="4" id="KW-0813">Transport</keyword>
<organism evidence="22 23">
    <name type="scientific">Candidatus Hakubella thermalkaliphila</name>
    <dbReference type="NCBI Taxonomy" id="2754717"/>
    <lineage>
        <taxon>Bacteria</taxon>
        <taxon>Bacillati</taxon>
        <taxon>Actinomycetota</taxon>
        <taxon>Actinomycetota incertae sedis</taxon>
        <taxon>Candidatus Hakubellales</taxon>
        <taxon>Candidatus Hakubellaceae</taxon>
        <taxon>Candidatus Hakubella</taxon>
    </lineage>
</organism>
<name>A0A6V8PGZ4_9ACTN</name>
<reference evidence="22 23" key="1">
    <citation type="journal article" date="2020" name="Front. Microbiol.">
        <title>Single-cell genomics of novel Actinobacteria with the Wood-Ljungdahl pathway discovered in a serpentinizing system.</title>
        <authorList>
            <person name="Merino N."/>
            <person name="Kawai M."/>
            <person name="Boyd E.S."/>
            <person name="Colman D.R."/>
            <person name="McGlynn S.E."/>
            <person name="Nealson K.H."/>
            <person name="Kurokawa K."/>
            <person name="Hongoh Y."/>
        </authorList>
    </citation>
    <scope>NUCLEOTIDE SEQUENCE [LARGE SCALE GENOMIC DNA]</scope>
    <source>
        <strain evidence="22 23">S42</strain>
    </source>
</reference>
<evidence type="ECO:0000256" key="6">
    <source>
        <dbReference type="ARBA" id="ARBA00022692"/>
    </source>
</evidence>
<evidence type="ECO:0000259" key="21">
    <source>
        <dbReference type="SMART" id="SM00746"/>
    </source>
</evidence>
<dbReference type="SUPFAM" id="SSF81665">
    <property type="entry name" value="Calcium ATPase, transmembrane domain M"/>
    <property type="match status" value="1"/>
</dbReference>
<dbReference type="CDD" id="cd02094">
    <property type="entry name" value="P-type_ATPase_Cu-like"/>
    <property type="match status" value="1"/>
</dbReference>
<keyword evidence="9" id="KW-0187">Copper transport</keyword>
<evidence type="ECO:0000256" key="16">
    <source>
        <dbReference type="ARBA" id="ARBA00033239"/>
    </source>
</evidence>
<evidence type="ECO:0000256" key="13">
    <source>
        <dbReference type="ARBA" id="ARBA00023008"/>
    </source>
</evidence>
<keyword evidence="11" id="KW-1278">Translocase</keyword>
<dbReference type="PANTHER" id="PTHR43520:SF8">
    <property type="entry name" value="P-TYPE CU(+) TRANSPORTER"/>
    <property type="match status" value="1"/>
</dbReference>
<dbReference type="InterPro" id="IPR044492">
    <property type="entry name" value="P_typ_ATPase_HD_dom"/>
</dbReference>
<dbReference type="EMBL" id="BLSA01000014">
    <property type="protein sequence ID" value="GFP31912.1"/>
    <property type="molecule type" value="Genomic_DNA"/>
</dbReference>
<dbReference type="PRINTS" id="PR00119">
    <property type="entry name" value="CATATPASE"/>
</dbReference>
<dbReference type="NCBIfam" id="TIGR01525">
    <property type="entry name" value="ATPase-IB_hvy"/>
    <property type="match status" value="1"/>
</dbReference>
<evidence type="ECO:0000256" key="19">
    <source>
        <dbReference type="ARBA" id="ARBA00068364"/>
    </source>
</evidence>
<dbReference type="Gene3D" id="1.10.620.20">
    <property type="entry name" value="Ribonucleotide Reductase, subunit A"/>
    <property type="match status" value="2"/>
</dbReference>
<evidence type="ECO:0000256" key="8">
    <source>
        <dbReference type="ARBA" id="ARBA00022741"/>
    </source>
</evidence>
<feature type="transmembrane region" description="Helical" evidence="20">
    <location>
        <begin position="184"/>
        <end position="208"/>
    </location>
</feature>
<evidence type="ECO:0000313" key="23">
    <source>
        <dbReference type="Proteomes" id="UP000568877"/>
    </source>
</evidence>
<dbReference type="GO" id="GO:0005507">
    <property type="term" value="F:copper ion binding"/>
    <property type="evidence" value="ECO:0007669"/>
    <property type="project" value="TreeGrafter"/>
</dbReference>
<evidence type="ECO:0000256" key="11">
    <source>
        <dbReference type="ARBA" id="ARBA00022967"/>
    </source>
</evidence>
<dbReference type="InterPro" id="IPR012348">
    <property type="entry name" value="RNR-like"/>
</dbReference>
<dbReference type="Pfam" id="PF00702">
    <property type="entry name" value="Hydrolase"/>
    <property type="match status" value="1"/>
</dbReference>
<evidence type="ECO:0000256" key="15">
    <source>
        <dbReference type="ARBA" id="ARBA00023136"/>
    </source>
</evidence>
<comment type="catalytic activity">
    <reaction evidence="17">
        <text>Cu(+)(in) + ATP + H2O = Cu(+)(out) + ADP + phosphate + H(+)</text>
        <dbReference type="Rhea" id="RHEA:25792"/>
        <dbReference type="ChEBI" id="CHEBI:15377"/>
        <dbReference type="ChEBI" id="CHEBI:15378"/>
        <dbReference type="ChEBI" id="CHEBI:30616"/>
        <dbReference type="ChEBI" id="CHEBI:43474"/>
        <dbReference type="ChEBI" id="CHEBI:49552"/>
        <dbReference type="ChEBI" id="CHEBI:456216"/>
        <dbReference type="EC" id="7.2.2.8"/>
    </reaction>
</comment>
<keyword evidence="6 20" id="KW-0812">Transmembrane</keyword>
<evidence type="ECO:0000256" key="17">
    <source>
        <dbReference type="ARBA" id="ARBA00049289"/>
    </source>
</evidence>
<evidence type="ECO:0000256" key="14">
    <source>
        <dbReference type="ARBA" id="ARBA00023065"/>
    </source>
</evidence>
<dbReference type="InterPro" id="IPR018303">
    <property type="entry name" value="ATPase_P-typ_P_site"/>
</dbReference>
<dbReference type="SMART" id="SM00746">
    <property type="entry name" value="TRASH"/>
    <property type="match status" value="2"/>
</dbReference>
<dbReference type="SFLD" id="SFLDF00027">
    <property type="entry name" value="p-type_atpase"/>
    <property type="match status" value="1"/>
</dbReference>
<keyword evidence="14" id="KW-0406">Ion transport</keyword>
<keyword evidence="15 20" id="KW-0472">Membrane</keyword>
<feature type="transmembrane region" description="Helical" evidence="20">
    <location>
        <begin position="220"/>
        <end position="238"/>
    </location>
</feature>
<dbReference type="Gene3D" id="2.70.150.10">
    <property type="entry name" value="Calcium-transporting ATPase, cytoplasmic transduction domain A"/>
    <property type="match status" value="1"/>
</dbReference>
<dbReference type="GO" id="GO:0140581">
    <property type="term" value="F:P-type monovalent copper transporter activity"/>
    <property type="evidence" value="ECO:0007669"/>
    <property type="project" value="UniProtKB-EC"/>
</dbReference>
<evidence type="ECO:0000256" key="9">
    <source>
        <dbReference type="ARBA" id="ARBA00022796"/>
    </source>
</evidence>
<comment type="caution">
    <text evidence="22">The sequence shown here is derived from an EMBL/GenBank/DDBJ whole genome shotgun (WGS) entry which is preliminary data.</text>
</comment>
<dbReference type="GO" id="GO:0016887">
    <property type="term" value="F:ATP hydrolysis activity"/>
    <property type="evidence" value="ECO:0007669"/>
    <property type="project" value="InterPro"/>
</dbReference>
<evidence type="ECO:0000256" key="20">
    <source>
        <dbReference type="RuleBase" id="RU362081"/>
    </source>
</evidence>